<comment type="caution">
    <text evidence="6">The sequence shown here is derived from an EMBL/GenBank/DDBJ whole genome shotgun (WGS) entry which is preliminary data.</text>
</comment>
<dbReference type="InterPro" id="IPR042163">
    <property type="entry name" value="PHF12"/>
</dbReference>
<keyword evidence="3" id="KW-0862">Zinc</keyword>
<dbReference type="PROSITE" id="PS50016">
    <property type="entry name" value="ZF_PHD_2"/>
    <property type="match status" value="1"/>
</dbReference>
<keyword evidence="1" id="KW-0479">Metal-binding</keyword>
<organism evidence="6 7">
    <name type="scientific">Bonamia ostreae</name>
    <dbReference type="NCBI Taxonomy" id="126728"/>
    <lineage>
        <taxon>Eukaryota</taxon>
        <taxon>Sar</taxon>
        <taxon>Rhizaria</taxon>
        <taxon>Endomyxa</taxon>
        <taxon>Ascetosporea</taxon>
        <taxon>Haplosporida</taxon>
        <taxon>Bonamia</taxon>
    </lineage>
</organism>
<proteinExistence type="predicted"/>
<keyword evidence="7" id="KW-1185">Reference proteome</keyword>
<evidence type="ECO:0000256" key="3">
    <source>
        <dbReference type="ARBA" id="ARBA00022833"/>
    </source>
</evidence>
<dbReference type="Proteomes" id="UP001439008">
    <property type="component" value="Unassembled WGS sequence"/>
</dbReference>
<feature type="domain" description="PHD-type" evidence="5">
    <location>
        <begin position="278"/>
        <end position="323"/>
    </location>
</feature>
<protein>
    <recommendedName>
        <fullName evidence="5">PHD-type domain-containing protein</fullName>
    </recommendedName>
</protein>
<dbReference type="SMART" id="SM00249">
    <property type="entry name" value="PHD"/>
    <property type="match status" value="1"/>
</dbReference>
<accession>A0ABV2AK57</accession>
<dbReference type="Gene3D" id="3.30.40.10">
    <property type="entry name" value="Zinc/RING finger domain, C3HC4 (zinc finger)"/>
    <property type="match status" value="1"/>
</dbReference>
<dbReference type="InterPro" id="IPR019787">
    <property type="entry name" value="Znf_PHD-finger"/>
</dbReference>
<dbReference type="PROSITE" id="PS01359">
    <property type="entry name" value="ZF_PHD_1"/>
    <property type="match status" value="1"/>
</dbReference>
<dbReference type="PANTHER" id="PTHR46309">
    <property type="entry name" value="PHD FINGER PROTEIN 12"/>
    <property type="match status" value="1"/>
</dbReference>
<keyword evidence="2 4" id="KW-0863">Zinc-finger</keyword>
<dbReference type="InterPro" id="IPR019786">
    <property type="entry name" value="Zinc_finger_PHD-type_CS"/>
</dbReference>
<evidence type="ECO:0000256" key="4">
    <source>
        <dbReference type="PROSITE-ProRule" id="PRU00146"/>
    </source>
</evidence>
<dbReference type="InterPro" id="IPR001965">
    <property type="entry name" value="Znf_PHD"/>
</dbReference>
<dbReference type="InterPro" id="IPR011011">
    <property type="entry name" value="Znf_FYVE_PHD"/>
</dbReference>
<evidence type="ECO:0000256" key="2">
    <source>
        <dbReference type="ARBA" id="ARBA00022771"/>
    </source>
</evidence>
<reference evidence="6 7" key="1">
    <citation type="journal article" date="2024" name="BMC Biol.">
        <title>Comparative genomics of Ascetosporea gives new insight into the evolutionary basis for animal parasitism in Rhizaria.</title>
        <authorList>
            <person name="Hiltunen Thoren M."/>
            <person name="Onut-Brannstrom I."/>
            <person name="Alfjorden A."/>
            <person name="Peckova H."/>
            <person name="Swords F."/>
            <person name="Hooper C."/>
            <person name="Holzer A.S."/>
            <person name="Bass D."/>
            <person name="Burki F."/>
        </authorList>
    </citation>
    <scope>NUCLEOTIDE SEQUENCE [LARGE SCALE GENOMIC DNA]</scope>
    <source>
        <strain evidence="6">20-A016</strain>
    </source>
</reference>
<evidence type="ECO:0000313" key="7">
    <source>
        <dbReference type="Proteomes" id="UP001439008"/>
    </source>
</evidence>
<evidence type="ECO:0000259" key="5">
    <source>
        <dbReference type="PROSITE" id="PS50016"/>
    </source>
</evidence>
<dbReference type="InterPro" id="IPR013083">
    <property type="entry name" value="Znf_RING/FYVE/PHD"/>
</dbReference>
<dbReference type="SUPFAM" id="SSF57903">
    <property type="entry name" value="FYVE/PHD zinc finger"/>
    <property type="match status" value="1"/>
</dbReference>
<evidence type="ECO:0000313" key="6">
    <source>
        <dbReference type="EMBL" id="MES1919854.1"/>
    </source>
</evidence>
<dbReference type="EMBL" id="JBDODL010000422">
    <property type="protein sequence ID" value="MES1919854.1"/>
    <property type="molecule type" value="Genomic_DNA"/>
</dbReference>
<name>A0ABV2AK57_9EUKA</name>
<evidence type="ECO:0000256" key="1">
    <source>
        <dbReference type="ARBA" id="ARBA00022723"/>
    </source>
</evidence>
<dbReference type="PANTHER" id="PTHR46309:SF5">
    <property type="entry name" value="GNAT FAMILY ACETYLTRANSFERASE"/>
    <property type="match status" value="1"/>
</dbReference>
<sequence length="812" mass="95258">MALETFDVVWARRNRFGSYFPALEIPSSKVPQIWKIVKNAFSFCRNAQIDPMQTLIQCSSCSWILGHDRFFHCNKHKNFFCFRCFRLMKRSIIPVAPKLPNMSKNNQNKKQVHDPLRRSSISRTIRKDLIDLPVSNEHIKFFSKLVNPFSENIQGESKYKNIGSFAKYLQTQKIFERSDDDEPGFIKEETKLVFWLDGTSSFSFVPTDKILDFMDNFQTFGNKQKQPLLDETSFRLLRKSVGHAMSLLGKSDIRCNVLVGDQTPKTENTSVNYEDCYDNTCLRCGEVGDLICCDGCTRVFHLSCAKMFKVPDGVWLCDYCELNSLDRNVTFDLEEDLLTAKETLNLAKTRTSDDEVKTENKHKYELRSAEKKSGNLVKSLLDKKLTKSQKFDGPANWMKTTIRYSFLPETNFVRSNQKGAFSITKNDGLMVDEIGFGFSFKISESNLFSENKTEKNEKKLIQNMDKFAIELLNPKSAINYFLNQNFKREFGYLLQVPIEWRFPEIDPKTGKGGYVDSYEALGFYRKATFTEKSDRHIWFIDKVPLLKTQNFLQHQKTLLEKNKEFQNFFQIGKNEKIGKNKFKRAKNKYIWKRDRSNNDSLDQKKFENKKFTKSRFKSIPKKRIKKQMLSKKLSDIEKDNLLYETVLTAYSKEKYGNSMKLRSIEAKENEILKKLKEAKLQINIKSVENCENLKQIYFYKNKIKQLKKEILKIDNNHQINKIMENLSEELKTKSSTFQKNRKQEKWLKETELCQEHKQKLKEQNKMNNKRLCRIGEKVGTKICNGTAFVAVSWRDNDFCKEEVSWEHFDCCP</sequence>
<gene>
    <name evidence="6" type="ORF">MHBO_001610</name>
</gene>